<keyword evidence="8" id="KW-1185">Reference proteome</keyword>
<dbReference type="GO" id="GO:0005634">
    <property type="term" value="C:nucleus"/>
    <property type="evidence" value="ECO:0007669"/>
    <property type="project" value="TreeGrafter"/>
</dbReference>
<dbReference type="Gene3D" id="3.30.160.60">
    <property type="entry name" value="Classic Zinc Finger"/>
    <property type="match status" value="3"/>
</dbReference>
<dbReference type="EMBL" id="KN832886">
    <property type="protein sequence ID" value="KIM95636.1"/>
    <property type="molecule type" value="Genomic_DNA"/>
</dbReference>
<accession>A0A0C3GZI6</accession>
<dbReference type="Pfam" id="PF13912">
    <property type="entry name" value="zf-C2H2_6"/>
    <property type="match status" value="1"/>
</dbReference>
<feature type="domain" description="C2H2-type" evidence="6">
    <location>
        <begin position="119"/>
        <end position="149"/>
    </location>
</feature>
<reference evidence="8" key="2">
    <citation type="submission" date="2015-01" db="EMBL/GenBank/DDBJ databases">
        <title>Evolutionary Origins and Diversification of the Mycorrhizal Mutualists.</title>
        <authorList>
            <consortium name="DOE Joint Genome Institute"/>
            <consortium name="Mycorrhizal Genomics Consortium"/>
            <person name="Kohler A."/>
            <person name="Kuo A."/>
            <person name="Nagy L.G."/>
            <person name="Floudas D."/>
            <person name="Copeland A."/>
            <person name="Barry K.W."/>
            <person name="Cichocki N."/>
            <person name="Veneault-Fourrey C."/>
            <person name="LaButti K."/>
            <person name="Lindquist E.A."/>
            <person name="Lipzen A."/>
            <person name="Lundell T."/>
            <person name="Morin E."/>
            <person name="Murat C."/>
            <person name="Riley R."/>
            <person name="Ohm R."/>
            <person name="Sun H."/>
            <person name="Tunlid A."/>
            <person name="Henrissat B."/>
            <person name="Grigoriev I.V."/>
            <person name="Hibbett D.S."/>
            <person name="Martin F."/>
        </authorList>
    </citation>
    <scope>NUCLEOTIDE SEQUENCE [LARGE SCALE GENOMIC DNA]</scope>
    <source>
        <strain evidence="8">Zn</strain>
    </source>
</reference>
<proteinExistence type="predicted"/>
<dbReference type="PANTHER" id="PTHR24409">
    <property type="entry name" value="ZINC FINGER PROTEIN 142"/>
    <property type="match status" value="1"/>
</dbReference>
<keyword evidence="3 5" id="KW-0863">Zinc-finger</keyword>
<dbReference type="SMART" id="SM00355">
    <property type="entry name" value="ZnF_C2H2"/>
    <property type="match status" value="6"/>
</dbReference>
<keyword evidence="2" id="KW-0677">Repeat</keyword>
<feature type="domain" description="C2H2-type" evidence="6">
    <location>
        <begin position="32"/>
        <end position="58"/>
    </location>
</feature>
<keyword evidence="1" id="KW-0479">Metal-binding</keyword>
<dbReference type="Pfam" id="PF00096">
    <property type="entry name" value="zf-C2H2"/>
    <property type="match status" value="1"/>
</dbReference>
<dbReference type="OrthoDB" id="6105938at2759"/>
<dbReference type="PANTHER" id="PTHR24409:SF295">
    <property type="entry name" value="AZ2-RELATED"/>
    <property type="match status" value="1"/>
</dbReference>
<evidence type="ECO:0000256" key="2">
    <source>
        <dbReference type="ARBA" id="ARBA00022737"/>
    </source>
</evidence>
<evidence type="ECO:0000256" key="5">
    <source>
        <dbReference type="PROSITE-ProRule" id="PRU00042"/>
    </source>
</evidence>
<dbReference type="GO" id="GO:0000981">
    <property type="term" value="F:DNA-binding transcription factor activity, RNA polymerase II-specific"/>
    <property type="evidence" value="ECO:0007669"/>
    <property type="project" value="TreeGrafter"/>
</dbReference>
<evidence type="ECO:0000313" key="8">
    <source>
        <dbReference type="Proteomes" id="UP000054321"/>
    </source>
</evidence>
<evidence type="ECO:0000256" key="4">
    <source>
        <dbReference type="ARBA" id="ARBA00022833"/>
    </source>
</evidence>
<dbReference type="Proteomes" id="UP000054321">
    <property type="component" value="Unassembled WGS sequence"/>
</dbReference>
<sequence>MSSRCILCDRSFVSDESLQQHLRDSPVHAPSYDCDDCDRSFDSEEALKQHLRDSPAHAPSFDCETCDRSFGNEQALQQHLRDSPVHAPSHDCDDCDRSFDSEQALEQHLRDSPAHAPSFECEDCDRSFSSEEALEQHLRDSPAHAPSFECKDCDRSFGSEEALEQHLRDSRIHQQDTETPLDVFFRSFPMFDYDPSLPPATSYTNLRRHERWRRSSATSDDAWNRYQDALQSELHMWYGAENNLTAWYALCRAIGVKPLPKTCEQCEEVGDRATKFGRFILTRIIGCTKDTRQYC</sequence>
<evidence type="ECO:0000259" key="6">
    <source>
        <dbReference type="PROSITE" id="PS50157"/>
    </source>
</evidence>
<gene>
    <name evidence="7" type="ORF">OIDMADRAFT_133835</name>
</gene>
<dbReference type="PROSITE" id="PS50157">
    <property type="entry name" value="ZINC_FINGER_C2H2_2"/>
    <property type="match status" value="6"/>
</dbReference>
<dbReference type="InParanoid" id="A0A0C3GZI6"/>
<name>A0A0C3GZI6_OIDMZ</name>
<organism evidence="7 8">
    <name type="scientific">Oidiodendron maius (strain Zn)</name>
    <dbReference type="NCBI Taxonomy" id="913774"/>
    <lineage>
        <taxon>Eukaryota</taxon>
        <taxon>Fungi</taxon>
        <taxon>Dikarya</taxon>
        <taxon>Ascomycota</taxon>
        <taxon>Pezizomycotina</taxon>
        <taxon>Leotiomycetes</taxon>
        <taxon>Leotiomycetes incertae sedis</taxon>
        <taxon>Myxotrichaceae</taxon>
        <taxon>Oidiodendron</taxon>
    </lineage>
</organism>
<keyword evidence="4" id="KW-0862">Zinc</keyword>
<reference evidence="7 8" key="1">
    <citation type="submission" date="2014-04" db="EMBL/GenBank/DDBJ databases">
        <authorList>
            <consortium name="DOE Joint Genome Institute"/>
            <person name="Kuo A."/>
            <person name="Martino E."/>
            <person name="Perotto S."/>
            <person name="Kohler A."/>
            <person name="Nagy L.G."/>
            <person name="Floudas D."/>
            <person name="Copeland A."/>
            <person name="Barry K.W."/>
            <person name="Cichocki N."/>
            <person name="Veneault-Fourrey C."/>
            <person name="LaButti K."/>
            <person name="Lindquist E.A."/>
            <person name="Lipzen A."/>
            <person name="Lundell T."/>
            <person name="Morin E."/>
            <person name="Murat C."/>
            <person name="Sun H."/>
            <person name="Tunlid A."/>
            <person name="Henrissat B."/>
            <person name="Grigoriev I.V."/>
            <person name="Hibbett D.S."/>
            <person name="Martin F."/>
            <person name="Nordberg H.P."/>
            <person name="Cantor M.N."/>
            <person name="Hua S.X."/>
        </authorList>
    </citation>
    <scope>NUCLEOTIDE SEQUENCE [LARGE SCALE GENOMIC DNA]</scope>
    <source>
        <strain evidence="7 8">Zn</strain>
    </source>
</reference>
<dbReference type="InterPro" id="IPR022755">
    <property type="entry name" value="Znf_C2H2_jaz"/>
</dbReference>
<dbReference type="InterPro" id="IPR013087">
    <property type="entry name" value="Znf_C2H2_type"/>
</dbReference>
<feature type="domain" description="C2H2-type" evidence="6">
    <location>
        <begin position="148"/>
        <end position="178"/>
    </location>
</feature>
<evidence type="ECO:0000256" key="1">
    <source>
        <dbReference type="ARBA" id="ARBA00022723"/>
    </source>
</evidence>
<evidence type="ECO:0000256" key="3">
    <source>
        <dbReference type="ARBA" id="ARBA00022771"/>
    </source>
</evidence>
<feature type="domain" description="C2H2-type" evidence="6">
    <location>
        <begin position="3"/>
        <end position="33"/>
    </location>
</feature>
<evidence type="ECO:0000313" key="7">
    <source>
        <dbReference type="EMBL" id="KIM95636.1"/>
    </source>
</evidence>
<dbReference type="InterPro" id="IPR036236">
    <property type="entry name" value="Znf_C2H2_sf"/>
</dbReference>
<dbReference type="HOGENOM" id="CLU_053382_0_1_1"/>
<dbReference type="Pfam" id="PF12171">
    <property type="entry name" value="zf-C2H2_jaz"/>
    <property type="match status" value="3"/>
</dbReference>
<dbReference type="GO" id="GO:0000977">
    <property type="term" value="F:RNA polymerase II transcription regulatory region sequence-specific DNA binding"/>
    <property type="evidence" value="ECO:0007669"/>
    <property type="project" value="TreeGrafter"/>
</dbReference>
<feature type="domain" description="C2H2-type" evidence="6">
    <location>
        <begin position="61"/>
        <end position="91"/>
    </location>
</feature>
<dbReference type="Pfam" id="PF12874">
    <property type="entry name" value="zf-met"/>
    <property type="match status" value="1"/>
</dbReference>
<dbReference type="SUPFAM" id="SSF57667">
    <property type="entry name" value="beta-beta-alpha zinc fingers"/>
    <property type="match status" value="3"/>
</dbReference>
<dbReference type="GO" id="GO:0008270">
    <property type="term" value="F:zinc ion binding"/>
    <property type="evidence" value="ECO:0007669"/>
    <property type="project" value="UniProtKB-KW"/>
</dbReference>
<dbReference type="STRING" id="913774.A0A0C3GZI6"/>
<protein>
    <recommendedName>
        <fullName evidence="6">C2H2-type domain-containing protein</fullName>
    </recommendedName>
</protein>
<dbReference type="AlphaFoldDB" id="A0A0C3GZI6"/>
<feature type="domain" description="C2H2-type" evidence="6">
    <location>
        <begin position="90"/>
        <end position="120"/>
    </location>
</feature>